<dbReference type="SUPFAM" id="SSF51182">
    <property type="entry name" value="RmlC-like cupins"/>
    <property type="match status" value="1"/>
</dbReference>
<dbReference type="Gene3D" id="2.60.120.10">
    <property type="entry name" value="Jelly Rolls"/>
    <property type="match status" value="1"/>
</dbReference>
<proteinExistence type="predicted"/>
<evidence type="ECO:0000313" key="3">
    <source>
        <dbReference type="Proteomes" id="UP000655523"/>
    </source>
</evidence>
<protein>
    <submittedName>
        <fullName evidence="2">Cupin</fullName>
    </submittedName>
</protein>
<evidence type="ECO:0000313" key="2">
    <source>
        <dbReference type="EMBL" id="NPT53068.1"/>
    </source>
</evidence>
<gene>
    <name evidence="2" type="ORF">GNZ13_00165</name>
</gene>
<evidence type="ECO:0000259" key="1">
    <source>
        <dbReference type="Pfam" id="PF12973"/>
    </source>
</evidence>
<dbReference type="InterPro" id="IPR014710">
    <property type="entry name" value="RmlC-like_jellyroll"/>
</dbReference>
<feature type="domain" description="ChrR-like cupin" evidence="1">
    <location>
        <begin position="14"/>
        <end position="113"/>
    </location>
</feature>
<dbReference type="RefSeq" id="WP_172159398.1">
    <property type="nucleotide sequence ID" value="NZ_WOEZ01000001.1"/>
</dbReference>
<reference evidence="2 3" key="1">
    <citation type="submission" date="2019-11" db="EMBL/GenBank/DDBJ databases">
        <title>Metabolism of dissolved organic matter in forest soils.</title>
        <authorList>
            <person name="Cyle K.T."/>
            <person name="Wilhelm R.C."/>
            <person name="Martinez C.E."/>
        </authorList>
    </citation>
    <scope>NUCLEOTIDE SEQUENCE [LARGE SCALE GENOMIC DNA]</scope>
    <source>
        <strain evidence="2 3">5N</strain>
    </source>
</reference>
<dbReference type="Pfam" id="PF12973">
    <property type="entry name" value="Cupin_7"/>
    <property type="match status" value="1"/>
</dbReference>
<dbReference type="AlphaFoldDB" id="A0A972SER7"/>
<organism evidence="2 3">
    <name type="scientific">Paraburkholderia elongata</name>
    <dbReference type="NCBI Taxonomy" id="2675747"/>
    <lineage>
        <taxon>Bacteria</taxon>
        <taxon>Pseudomonadati</taxon>
        <taxon>Pseudomonadota</taxon>
        <taxon>Betaproteobacteria</taxon>
        <taxon>Burkholderiales</taxon>
        <taxon>Burkholderiaceae</taxon>
        <taxon>Paraburkholderia</taxon>
    </lineage>
</organism>
<dbReference type="EMBL" id="WOEZ01000001">
    <property type="protein sequence ID" value="NPT53068.1"/>
    <property type="molecule type" value="Genomic_DNA"/>
</dbReference>
<name>A0A972SER7_9BURK</name>
<dbReference type="InterPro" id="IPR025979">
    <property type="entry name" value="ChrR-like_cupin_dom"/>
</dbReference>
<dbReference type="Proteomes" id="UP000655523">
    <property type="component" value="Unassembled WGS sequence"/>
</dbReference>
<sequence length="121" mass="13159">MKAHIEMAAIDLESGWTPLEGFPGLEIKYLCNDLDEKACIGSRTRLVKFAPGAKTSSALVHTYWEELYILSGDLYSVSDEGVASAGMSAPRYCLRPPGTPHGPFGSKDGALVFEIQYFLKG</sequence>
<dbReference type="InterPro" id="IPR011051">
    <property type="entry name" value="RmlC_Cupin_sf"/>
</dbReference>
<comment type="caution">
    <text evidence="2">The sequence shown here is derived from an EMBL/GenBank/DDBJ whole genome shotgun (WGS) entry which is preliminary data.</text>
</comment>
<keyword evidence="3" id="KW-1185">Reference proteome</keyword>
<accession>A0A972SER7</accession>